<name>A0A7G5IMA8_9SPHN</name>
<keyword evidence="2 3" id="KW-0378">Hydrolase</keyword>
<dbReference type="PROSITE" id="PS01328">
    <property type="entry name" value="4HBCOA_THIOESTERASE"/>
    <property type="match status" value="1"/>
</dbReference>
<dbReference type="EC" id="3.1.2.-" evidence="3"/>
<keyword evidence="4" id="KW-1185">Reference proteome</keyword>
<dbReference type="PANTHER" id="PTHR31793">
    <property type="entry name" value="4-HYDROXYBENZOYL-COA THIOESTERASE FAMILY MEMBER"/>
    <property type="match status" value="1"/>
</dbReference>
<dbReference type="EMBL" id="CP059851">
    <property type="protein sequence ID" value="QMW24500.1"/>
    <property type="molecule type" value="Genomic_DNA"/>
</dbReference>
<dbReference type="NCBIfam" id="TIGR00051">
    <property type="entry name" value="YbgC/FadM family acyl-CoA thioesterase"/>
    <property type="match status" value="1"/>
</dbReference>
<sequence>MSVSPVKPLTGAIESGVHRFAVRVYFEDTDFSGVVYHANYLRYMERARSDLLRVAGIDQREAHASGTGVYAIRDLSIDYLSPARLEDDLLIETRVTALGAATVSMVQAISRDGRLLTDATIRAAFLTPDGRPRRQPADWMAGFRRLMIQP</sequence>
<evidence type="ECO:0000313" key="4">
    <source>
        <dbReference type="Proteomes" id="UP000515292"/>
    </source>
</evidence>
<comment type="similarity">
    <text evidence="1">Belongs to the 4-hydroxybenzoyl-CoA thioesterase family.</text>
</comment>
<dbReference type="KEGG" id="sand:H3309_03035"/>
<evidence type="ECO:0000313" key="3">
    <source>
        <dbReference type="EMBL" id="QMW24500.1"/>
    </source>
</evidence>
<accession>A0A7G5IMA8</accession>
<dbReference type="InterPro" id="IPR029069">
    <property type="entry name" value="HotDog_dom_sf"/>
</dbReference>
<evidence type="ECO:0000256" key="2">
    <source>
        <dbReference type="ARBA" id="ARBA00022801"/>
    </source>
</evidence>
<dbReference type="FunFam" id="3.10.129.10:FF:000004">
    <property type="entry name" value="Tol-pal system-associated acyl-CoA thioesterase"/>
    <property type="match status" value="1"/>
</dbReference>
<reference evidence="3 4" key="1">
    <citation type="submission" date="2020-07" db="EMBL/GenBank/DDBJ databases">
        <title>Complete genome sequence for Sandaracinobacter sp. M6.</title>
        <authorList>
            <person name="Tang Y."/>
            <person name="Liu Q."/>
            <person name="Guo Z."/>
            <person name="Lei P."/>
            <person name="Huang B."/>
        </authorList>
    </citation>
    <scope>NUCLEOTIDE SEQUENCE [LARGE SCALE GENOMIC DNA]</scope>
    <source>
        <strain evidence="3 4">M6</strain>
    </source>
</reference>
<proteinExistence type="inferred from homology"/>
<dbReference type="Proteomes" id="UP000515292">
    <property type="component" value="Chromosome"/>
</dbReference>
<dbReference type="PIRSF" id="PIRSF003230">
    <property type="entry name" value="YbgC"/>
    <property type="match status" value="1"/>
</dbReference>
<dbReference type="GO" id="GO:0047617">
    <property type="term" value="F:fatty acyl-CoA hydrolase activity"/>
    <property type="evidence" value="ECO:0007669"/>
    <property type="project" value="TreeGrafter"/>
</dbReference>
<dbReference type="InterPro" id="IPR050563">
    <property type="entry name" value="4-hydroxybenzoyl-CoA_TE"/>
</dbReference>
<protein>
    <submittedName>
        <fullName evidence="3">YbgC/FadM family acyl-CoA thioesterase</fullName>
        <ecNumber evidence="3">3.1.2.-</ecNumber>
    </submittedName>
</protein>
<dbReference type="InterPro" id="IPR006684">
    <property type="entry name" value="YbgC/YbaW"/>
</dbReference>
<evidence type="ECO:0000256" key="1">
    <source>
        <dbReference type="ARBA" id="ARBA00005953"/>
    </source>
</evidence>
<dbReference type="AlphaFoldDB" id="A0A7G5IMA8"/>
<dbReference type="Pfam" id="PF13279">
    <property type="entry name" value="4HBT_2"/>
    <property type="match status" value="1"/>
</dbReference>
<dbReference type="InterPro" id="IPR008272">
    <property type="entry name" value="HB-CoA_thioesterase_AS"/>
</dbReference>
<dbReference type="CDD" id="cd00586">
    <property type="entry name" value="4HBT"/>
    <property type="match status" value="1"/>
</dbReference>
<gene>
    <name evidence="3" type="ORF">H3309_03035</name>
</gene>
<organism evidence="3 4">
    <name type="scientific">Sandaracinobacteroides saxicola</name>
    <dbReference type="NCBI Taxonomy" id="2759707"/>
    <lineage>
        <taxon>Bacteria</taxon>
        <taxon>Pseudomonadati</taxon>
        <taxon>Pseudomonadota</taxon>
        <taxon>Alphaproteobacteria</taxon>
        <taxon>Sphingomonadales</taxon>
        <taxon>Sphingosinicellaceae</taxon>
        <taxon>Sandaracinobacteroides</taxon>
    </lineage>
</organism>
<dbReference type="Gene3D" id="3.10.129.10">
    <property type="entry name" value="Hotdog Thioesterase"/>
    <property type="match status" value="1"/>
</dbReference>
<dbReference type="PANTHER" id="PTHR31793:SF37">
    <property type="entry name" value="ACYL-COA THIOESTER HYDROLASE YBGC"/>
    <property type="match status" value="1"/>
</dbReference>
<dbReference type="SUPFAM" id="SSF54637">
    <property type="entry name" value="Thioesterase/thiol ester dehydrase-isomerase"/>
    <property type="match status" value="1"/>
</dbReference>